<dbReference type="Pfam" id="PF06803">
    <property type="entry name" value="DUF1232"/>
    <property type="match status" value="1"/>
</dbReference>
<feature type="domain" description="DUF1232" evidence="7">
    <location>
        <begin position="89"/>
        <end position="120"/>
    </location>
</feature>
<dbReference type="AlphaFoldDB" id="A0A364RJT7"/>
<dbReference type="EMBL" id="QMDV01000001">
    <property type="protein sequence ID" value="RAU84508.1"/>
    <property type="molecule type" value="Genomic_DNA"/>
</dbReference>
<feature type="compositionally biased region" description="Polar residues" evidence="5">
    <location>
        <begin position="172"/>
        <end position="183"/>
    </location>
</feature>
<feature type="transmembrane region" description="Helical" evidence="6">
    <location>
        <begin position="77"/>
        <end position="99"/>
    </location>
</feature>
<evidence type="ECO:0000259" key="7">
    <source>
        <dbReference type="Pfam" id="PF06803"/>
    </source>
</evidence>
<dbReference type="InterPro" id="IPR010652">
    <property type="entry name" value="DUF1232"/>
</dbReference>
<evidence type="ECO:0000256" key="5">
    <source>
        <dbReference type="SAM" id="MobiDB-lite"/>
    </source>
</evidence>
<dbReference type="RefSeq" id="WP_112304788.1">
    <property type="nucleotide sequence ID" value="NZ_QMDV01000001.1"/>
</dbReference>
<gene>
    <name evidence="8" type="ORF">DP923_03035</name>
</gene>
<name>A0A364RJT7_9BACT</name>
<evidence type="ECO:0000313" key="8">
    <source>
        <dbReference type="EMBL" id="RAU84508.1"/>
    </source>
</evidence>
<protein>
    <submittedName>
        <fullName evidence="8">DUF1232 domain-containing protein</fullName>
    </submittedName>
</protein>
<sequence length="183" mass="20211">MNTQRPEGKNIADSPFFKRILEKAETYLKHPSKVAQLLNDAFKKATAKKSVGAIAGEVWENLQILSRMIKAAMAGEYKGIPTSTIVGGIAVILYFLMPIDLIPDFIPVLGFLDDATLIAWFMTSIKSELDRFTDWEATQQSAPQAPETHPTSTDIVHNADNSFGTPKYSDRGQGTITETNSEF</sequence>
<dbReference type="Proteomes" id="UP000251692">
    <property type="component" value="Unassembled WGS sequence"/>
</dbReference>
<evidence type="ECO:0000256" key="4">
    <source>
        <dbReference type="ARBA" id="ARBA00023136"/>
    </source>
</evidence>
<accession>A0A364RJT7</accession>
<evidence type="ECO:0000256" key="2">
    <source>
        <dbReference type="ARBA" id="ARBA00022692"/>
    </source>
</evidence>
<keyword evidence="4 6" id="KW-0472">Membrane</keyword>
<dbReference type="OrthoDB" id="9800034at2"/>
<dbReference type="GO" id="GO:0012505">
    <property type="term" value="C:endomembrane system"/>
    <property type="evidence" value="ECO:0007669"/>
    <property type="project" value="UniProtKB-SubCell"/>
</dbReference>
<keyword evidence="9" id="KW-1185">Reference proteome</keyword>
<feature type="region of interest" description="Disordered" evidence="5">
    <location>
        <begin position="136"/>
        <end position="183"/>
    </location>
</feature>
<reference evidence="8 9" key="1">
    <citation type="submission" date="2018-06" db="EMBL/GenBank/DDBJ databases">
        <authorList>
            <person name="Liu Z.-W."/>
        </authorList>
    </citation>
    <scope>NUCLEOTIDE SEQUENCE [LARGE SCALE GENOMIC DNA]</scope>
    <source>
        <strain evidence="8 9">2b14</strain>
    </source>
</reference>
<reference evidence="8 9" key="2">
    <citation type="submission" date="2018-07" db="EMBL/GenBank/DDBJ databases">
        <title>Pontibacter sp. 2b14 genomic sequence and assembly.</title>
        <authorList>
            <person name="Du Z.-J."/>
        </authorList>
    </citation>
    <scope>NUCLEOTIDE SEQUENCE [LARGE SCALE GENOMIC DNA]</scope>
    <source>
        <strain evidence="8 9">2b14</strain>
    </source>
</reference>
<evidence type="ECO:0000256" key="1">
    <source>
        <dbReference type="ARBA" id="ARBA00004127"/>
    </source>
</evidence>
<organism evidence="8 9">
    <name type="scientific">Pontibacter arcticus</name>
    <dbReference type="NCBI Taxonomy" id="2080288"/>
    <lineage>
        <taxon>Bacteria</taxon>
        <taxon>Pseudomonadati</taxon>
        <taxon>Bacteroidota</taxon>
        <taxon>Cytophagia</taxon>
        <taxon>Cytophagales</taxon>
        <taxon>Hymenobacteraceae</taxon>
        <taxon>Pontibacter</taxon>
    </lineage>
</organism>
<comment type="caution">
    <text evidence="8">The sequence shown here is derived from an EMBL/GenBank/DDBJ whole genome shotgun (WGS) entry which is preliminary data.</text>
</comment>
<comment type="subcellular location">
    <subcellularLocation>
        <location evidence="1">Endomembrane system</location>
        <topology evidence="1">Multi-pass membrane protein</topology>
    </subcellularLocation>
</comment>
<feature type="compositionally biased region" description="Polar residues" evidence="5">
    <location>
        <begin position="136"/>
        <end position="164"/>
    </location>
</feature>
<evidence type="ECO:0000256" key="3">
    <source>
        <dbReference type="ARBA" id="ARBA00022989"/>
    </source>
</evidence>
<proteinExistence type="predicted"/>
<keyword evidence="3 6" id="KW-1133">Transmembrane helix</keyword>
<evidence type="ECO:0000256" key="6">
    <source>
        <dbReference type="SAM" id="Phobius"/>
    </source>
</evidence>
<keyword evidence="2 6" id="KW-0812">Transmembrane</keyword>
<evidence type="ECO:0000313" key="9">
    <source>
        <dbReference type="Proteomes" id="UP000251692"/>
    </source>
</evidence>